<dbReference type="PANTHER" id="PTHR35746">
    <property type="entry name" value="PENTATRICOPEPTIDE REPEAT (PPR) SUPERFAMILY PROTEIN"/>
    <property type="match status" value="1"/>
</dbReference>
<name>A0A0E0M308_ORYPU</name>
<feature type="region of interest" description="Disordered" evidence="1">
    <location>
        <begin position="30"/>
        <end position="101"/>
    </location>
</feature>
<dbReference type="OMA" id="NMDSMWG"/>
<keyword evidence="3" id="KW-1185">Reference proteome</keyword>
<feature type="region of interest" description="Disordered" evidence="1">
    <location>
        <begin position="369"/>
        <end position="390"/>
    </location>
</feature>
<dbReference type="Gramene" id="OPUNC09G13870.1">
    <property type="protein sequence ID" value="OPUNC09G13870.1"/>
    <property type="gene ID" value="OPUNC09G13870"/>
</dbReference>
<feature type="compositionally biased region" description="Basic and acidic residues" evidence="1">
    <location>
        <begin position="753"/>
        <end position="762"/>
    </location>
</feature>
<evidence type="ECO:0000256" key="1">
    <source>
        <dbReference type="SAM" id="MobiDB-lite"/>
    </source>
</evidence>
<feature type="region of interest" description="Disordered" evidence="1">
    <location>
        <begin position="705"/>
        <end position="964"/>
    </location>
</feature>
<dbReference type="STRING" id="4537.A0A0E0M308"/>
<dbReference type="EnsemblPlants" id="OPUNC09G13870.1">
    <property type="protein sequence ID" value="OPUNC09G13870.1"/>
    <property type="gene ID" value="OPUNC09G13870"/>
</dbReference>
<reference evidence="2" key="1">
    <citation type="submission" date="2015-04" db="UniProtKB">
        <authorList>
            <consortium name="EnsemblPlants"/>
        </authorList>
    </citation>
    <scope>IDENTIFICATION</scope>
</reference>
<dbReference type="Proteomes" id="UP000026962">
    <property type="component" value="Chromosome 9"/>
</dbReference>
<dbReference type="eggNOG" id="KOG4197">
    <property type="taxonomic scope" value="Eukaryota"/>
</dbReference>
<dbReference type="PANTHER" id="PTHR35746:SF1">
    <property type="entry name" value="PENTATRICOPEPTIDE REPEAT (PPR) SUPERFAMILY PROTEIN"/>
    <property type="match status" value="1"/>
</dbReference>
<feature type="compositionally biased region" description="Polar residues" evidence="1">
    <location>
        <begin position="826"/>
        <end position="855"/>
    </location>
</feature>
<feature type="region of interest" description="Disordered" evidence="1">
    <location>
        <begin position="610"/>
        <end position="642"/>
    </location>
</feature>
<feature type="compositionally biased region" description="Basic and acidic residues" evidence="1">
    <location>
        <begin position="733"/>
        <end position="742"/>
    </location>
</feature>
<evidence type="ECO:0000313" key="3">
    <source>
        <dbReference type="Proteomes" id="UP000026962"/>
    </source>
</evidence>
<reference evidence="2" key="2">
    <citation type="submission" date="2018-05" db="EMBL/GenBank/DDBJ databases">
        <title>OpunRS2 (Oryza punctata Reference Sequence Version 2).</title>
        <authorList>
            <person name="Zhang J."/>
            <person name="Kudrna D."/>
            <person name="Lee S."/>
            <person name="Talag J."/>
            <person name="Welchert J."/>
            <person name="Wing R.A."/>
        </authorList>
    </citation>
    <scope>NUCLEOTIDE SEQUENCE [LARGE SCALE GENOMIC DNA]</scope>
</reference>
<dbReference type="HOGENOM" id="CLU_013008_0_0_1"/>
<protein>
    <submittedName>
        <fullName evidence="2">Uncharacterized protein</fullName>
    </submittedName>
</protein>
<feature type="compositionally biased region" description="Basic and acidic residues" evidence="1">
    <location>
        <begin position="808"/>
        <end position="825"/>
    </location>
</feature>
<feature type="compositionally biased region" description="Low complexity" evidence="1">
    <location>
        <begin position="59"/>
        <end position="75"/>
    </location>
</feature>
<dbReference type="AlphaFoldDB" id="A0A0E0M308"/>
<feature type="compositionally biased region" description="Basic and acidic residues" evidence="1">
    <location>
        <begin position="776"/>
        <end position="786"/>
    </location>
</feature>
<proteinExistence type="predicted"/>
<sequence length="977" mass="105779">MEGDEGRKGKEALSGGHLCHVCGYQYPNANPSAKLRRSHRKNCGKAPAADEREEEEEANAAPSAERNAGEGLLPVGRGGGESEGNDSASEVNAGSPLLGSARGDADLVEVKEIAERLKRQKVWLPFAHQSPLERDRKLTWHSEDCTVLGYWSKEHASPNVTGVQVITDYCSEAGVINCTSHSDEITKEVGRPAEREDSLDEYQDASPFLHQPDSEVGAAVAHKSDFSIEEIKNLDSVSLGASVAANEISVEMDGVLKDQSSGQPNMTDLSGESIVGKEVGCYSDNRAPGLADPTVMLESSDGFSVNVHSDNTDIIDSKPDNTSDYSEFIGDVNGSASLISDLTSQSISPRMVESLMEDSMDALHIISEVSPSSEEKARSANAESETESSRIDFVQTEDQLKLTNAVNTLTDCSSQYKCVKDNLDVQVPVENPFLGNSVCSLDGHQSDHVVTNMDSMWGSDDEDICSEGIKAKGSELGFSCEEKPQHVEQLVDKADENPSVEKPNGSSEEVVCSKEIGPEVPTIDQVSTSQEHVALLMDQVSTKNPFILDDTRSDDLFELPTENYHSEAQNVAESKLQVDFTPLPLDQLIISDQTSISEGQQSVISDDRVPAISSTCGNGPAVGTEDVSVSTTSDPTKNISLHDASVNNSTQEDGEHTRGINFVPSEVFLPAEFSTMPTSQDINALKKDGNEKTPLEDITTKDMTASLSEDNVEEKKETEGTSVKEMNSILKADNVEEKKLTDDTSAGRNAIQHIDDAEKKQAGDTVSRETSALQNIEEREKAEDTGAKGAPAVGSMENADAENQTEDTGAKPECKSDNADNKKQSYDTSTNEMNDKNQAQDTCSKETNTVQNTSNAEEKKQTEDPAVQEGNKQKEGISPTVAKQSSERVHVPLKVLLAEASVEMKEKKTTAKERVLSFRRRVSKDDSSSAKSGSPKSGADDNKFWSSPARLPENNAEKKSKARKQPWMPFICCHSVH</sequence>
<accession>A0A0E0M308</accession>
<organism evidence="2">
    <name type="scientific">Oryza punctata</name>
    <name type="common">Red rice</name>
    <dbReference type="NCBI Taxonomy" id="4537"/>
    <lineage>
        <taxon>Eukaryota</taxon>
        <taxon>Viridiplantae</taxon>
        <taxon>Streptophyta</taxon>
        <taxon>Embryophyta</taxon>
        <taxon>Tracheophyta</taxon>
        <taxon>Spermatophyta</taxon>
        <taxon>Magnoliopsida</taxon>
        <taxon>Liliopsida</taxon>
        <taxon>Poales</taxon>
        <taxon>Poaceae</taxon>
        <taxon>BOP clade</taxon>
        <taxon>Oryzoideae</taxon>
        <taxon>Oryzeae</taxon>
        <taxon>Oryzinae</taxon>
        <taxon>Oryza</taxon>
    </lineage>
</organism>
<feature type="compositionally biased region" description="Basic residues" evidence="1">
    <location>
        <begin position="34"/>
        <end position="43"/>
    </location>
</feature>
<evidence type="ECO:0000313" key="2">
    <source>
        <dbReference type="EnsemblPlants" id="OPUNC09G13870.1"/>
    </source>
</evidence>
<feature type="compositionally biased region" description="Basic and acidic residues" evidence="1">
    <location>
        <begin position="902"/>
        <end position="916"/>
    </location>
</feature>
<feature type="compositionally biased region" description="Polar residues" evidence="1">
    <location>
        <begin position="627"/>
        <end position="642"/>
    </location>
</feature>